<evidence type="ECO:0000256" key="1">
    <source>
        <dbReference type="SAM" id="MobiDB-lite"/>
    </source>
</evidence>
<dbReference type="InterPro" id="IPR011029">
    <property type="entry name" value="DEATH-like_dom_sf"/>
</dbReference>
<dbReference type="Proteomes" id="UP001174909">
    <property type="component" value="Unassembled WGS sequence"/>
</dbReference>
<proteinExistence type="predicted"/>
<dbReference type="EMBL" id="CASHTH010002154">
    <property type="protein sequence ID" value="CAI8025505.1"/>
    <property type="molecule type" value="Genomic_DNA"/>
</dbReference>
<evidence type="ECO:0000313" key="3">
    <source>
        <dbReference type="EMBL" id="CAI8025505.1"/>
    </source>
</evidence>
<dbReference type="Gene3D" id="1.10.533.10">
    <property type="entry name" value="Death Domain, Fas"/>
    <property type="match status" value="1"/>
</dbReference>
<dbReference type="SUPFAM" id="SSF47986">
    <property type="entry name" value="DEATH domain"/>
    <property type="match status" value="1"/>
</dbReference>
<accession>A0AA35S8N5</accession>
<gene>
    <name evidence="3" type="ORF">GBAR_LOCUS14730</name>
</gene>
<protein>
    <recommendedName>
        <fullName evidence="2">Death domain-containing protein</fullName>
    </recommendedName>
</protein>
<dbReference type="PROSITE" id="PS50017">
    <property type="entry name" value="DEATH_DOMAIN"/>
    <property type="match status" value="1"/>
</dbReference>
<reference evidence="3" key="1">
    <citation type="submission" date="2023-03" db="EMBL/GenBank/DDBJ databases">
        <authorList>
            <person name="Steffen K."/>
            <person name="Cardenas P."/>
        </authorList>
    </citation>
    <scope>NUCLEOTIDE SEQUENCE</scope>
</reference>
<evidence type="ECO:0000313" key="4">
    <source>
        <dbReference type="Proteomes" id="UP001174909"/>
    </source>
</evidence>
<dbReference type="InterPro" id="IPR000488">
    <property type="entry name" value="Death_dom"/>
</dbReference>
<feature type="compositionally biased region" description="Low complexity" evidence="1">
    <location>
        <begin position="131"/>
        <end position="141"/>
    </location>
</feature>
<sequence>MVKSKIVPACLFRNAVRLQHPIKAVEITLLHALKHFEVHLDASQADLPSICPEIRDMLMDAVDSAASAFRFKNSRASVAFQCPCSPDDVHTATPNEAHSNLICTLTGKNIRGGLTPAQRVWLGPQTAPVAESATTSLSTSEPVSSITDPPSPSTRMGRPTLPQLLRLKIPQRVGSNYSTFGILLLNDTVGSRVDSLEELSKKPEKIVLRILQEWVEGRGVEPVTWETLIKTLRDCDLSDLADEVHQKLPSSHS</sequence>
<comment type="caution">
    <text evidence="3">The sequence shown here is derived from an EMBL/GenBank/DDBJ whole genome shotgun (WGS) entry which is preliminary data.</text>
</comment>
<feature type="region of interest" description="Disordered" evidence="1">
    <location>
        <begin position="131"/>
        <end position="159"/>
    </location>
</feature>
<name>A0AA35S8N5_GEOBA</name>
<feature type="domain" description="Death" evidence="2">
    <location>
        <begin position="210"/>
        <end position="248"/>
    </location>
</feature>
<dbReference type="AlphaFoldDB" id="A0AA35S8N5"/>
<organism evidence="3 4">
    <name type="scientific">Geodia barretti</name>
    <name type="common">Barrett's horny sponge</name>
    <dbReference type="NCBI Taxonomy" id="519541"/>
    <lineage>
        <taxon>Eukaryota</taxon>
        <taxon>Metazoa</taxon>
        <taxon>Porifera</taxon>
        <taxon>Demospongiae</taxon>
        <taxon>Heteroscleromorpha</taxon>
        <taxon>Tetractinellida</taxon>
        <taxon>Astrophorina</taxon>
        <taxon>Geodiidae</taxon>
        <taxon>Geodia</taxon>
    </lineage>
</organism>
<evidence type="ECO:0000259" key="2">
    <source>
        <dbReference type="PROSITE" id="PS50017"/>
    </source>
</evidence>
<dbReference type="GO" id="GO:0007165">
    <property type="term" value="P:signal transduction"/>
    <property type="evidence" value="ECO:0007669"/>
    <property type="project" value="InterPro"/>
</dbReference>
<keyword evidence="4" id="KW-1185">Reference proteome</keyword>